<sequence>MVITNAAETQDYDRMAELRAFDESKLCVKGLVDLNSPSIPRFFVHPPESRVIPTIGPRPAPLIRTVDLSAPHDIVAAQIHQAASSCGFFYLINHGIDSNLLQATIDSVKAFNEQQHAEKAPYYRRDQTTGVAFASNFDLYQTKAASWRDTLQVILGPVSVDPGSVPEPCRAPLLEGAEEATRVAETLMGGFRVRL</sequence>
<evidence type="ECO:0000313" key="6">
    <source>
        <dbReference type="Proteomes" id="UP000017836"/>
    </source>
</evidence>
<dbReference type="PANTHER" id="PTHR10209:SF751">
    <property type="entry name" value="OS06G0255100 PROTEIN"/>
    <property type="match status" value="1"/>
</dbReference>
<evidence type="ECO:0000259" key="4">
    <source>
        <dbReference type="Pfam" id="PF14226"/>
    </source>
</evidence>
<reference evidence="6" key="1">
    <citation type="journal article" date="2013" name="Science">
        <title>The Amborella genome and the evolution of flowering plants.</title>
        <authorList>
            <consortium name="Amborella Genome Project"/>
        </authorList>
    </citation>
    <scope>NUCLEOTIDE SEQUENCE [LARGE SCALE GENOMIC DNA]</scope>
</reference>
<dbReference type="AlphaFoldDB" id="W1P256"/>
<keyword evidence="1" id="KW-0479">Metal-binding</keyword>
<dbReference type="InterPro" id="IPR027443">
    <property type="entry name" value="IPNS-like_sf"/>
</dbReference>
<dbReference type="Gramene" id="ERN01040">
    <property type="protein sequence ID" value="ERN01040"/>
    <property type="gene ID" value="AMTR_s00002p00149640"/>
</dbReference>
<dbReference type="HOGENOM" id="CLU_010119_11_0_1"/>
<protein>
    <recommendedName>
        <fullName evidence="4">Non-haem dioxygenase N-terminal domain-containing protein</fullName>
    </recommendedName>
</protein>
<dbReference type="Pfam" id="PF14226">
    <property type="entry name" value="DIOX_N"/>
    <property type="match status" value="1"/>
</dbReference>
<evidence type="ECO:0000313" key="5">
    <source>
        <dbReference type="EMBL" id="ERN01040.1"/>
    </source>
</evidence>
<evidence type="ECO:0000256" key="2">
    <source>
        <dbReference type="ARBA" id="ARBA00023002"/>
    </source>
</evidence>
<dbReference type="OMA" id="PEICRHE"/>
<dbReference type="SUPFAM" id="SSF51197">
    <property type="entry name" value="Clavaminate synthase-like"/>
    <property type="match status" value="1"/>
</dbReference>
<evidence type="ECO:0000256" key="3">
    <source>
        <dbReference type="ARBA" id="ARBA00023004"/>
    </source>
</evidence>
<proteinExistence type="predicted"/>
<dbReference type="GO" id="GO:0016491">
    <property type="term" value="F:oxidoreductase activity"/>
    <property type="evidence" value="ECO:0007669"/>
    <property type="project" value="UniProtKB-KW"/>
</dbReference>
<dbReference type="EMBL" id="KI394767">
    <property type="protein sequence ID" value="ERN01040.1"/>
    <property type="molecule type" value="Genomic_DNA"/>
</dbReference>
<keyword evidence="6" id="KW-1185">Reference proteome</keyword>
<dbReference type="Gene3D" id="2.60.120.330">
    <property type="entry name" value="B-lactam Antibiotic, Isopenicillin N Synthase, Chain"/>
    <property type="match status" value="1"/>
</dbReference>
<keyword evidence="2" id="KW-0560">Oxidoreductase</keyword>
<gene>
    <name evidence="5" type="ORF">AMTR_s00002p00149640</name>
</gene>
<keyword evidence="3" id="KW-0408">Iron</keyword>
<evidence type="ECO:0000256" key="1">
    <source>
        <dbReference type="ARBA" id="ARBA00022723"/>
    </source>
</evidence>
<accession>W1P256</accession>
<dbReference type="eggNOG" id="KOG0143">
    <property type="taxonomic scope" value="Eukaryota"/>
</dbReference>
<dbReference type="InterPro" id="IPR026992">
    <property type="entry name" value="DIOX_N"/>
</dbReference>
<dbReference type="PANTHER" id="PTHR10209">
    <property type="entry name" value="OXIDOREDUCTASE, 2OG-FE II OXYGENASE FAMILY PROTEIN"/>
    <property type="match status" value="1"/>
</dbReference>
<name>W1P256_AMBTC</name>
<dbReference type="Proteomes" id="UP000017836">
    <property type="component" value="Unassembled WGS sequence"/>
</dbReference>
<organism evidence="5 6">
    <name type="scientific">Amborella trichopoda</name>
    <dbReference type="NCBI Taxonomy" id="13333"/>
    <lineage>
        <taxon>Eukaryota</taxon>
        <taxon>Viridiplantae</taxon>
        <taxon>Streptophyta</taxon>
        <taxon>Embryophyta</taxon>
        <taxon>Tracheophyta</taxon>
        <taxon>Spermatophyta</taxon>
        <taxon>Magnoliopsida</taxon>
        <taxon>Amborellales</taxon>
        <taxon>Amborellaceae</taxon>
        <taxon>Amborella</taxon>
    </lineage>
</organism>
<dbReference type="GO" id="GO:0046872">
    <property type="term" value="F:metal ion binding"/>
    <property type="evidence" value="ECO:0007669"/>
    <property type="project" value="UniProtKB-KW"/>
</dbReference>
<feature type="domain" description="Non-haem dioxygenase N-terminal" evidence="4">
    <location>
        <begin position="65"/>
        <end position="153"/>
    </location>
</feature>